<dbReference type="Proteomes" id="UP001515480">
    <property type="component" value="Unassembled WGS sequence"/>
</dbReference>
<reference evidence="2 3" key="1">
    <citation type="journal article" date="2024" name="Science">
        <title>Giant polyketide synthase enzymes in the biosynthesis of giant marine polyether toxins.</title>
        <authorList>
            <person name="Fallon T.R."/>
            <person name="Shende V.V."/>
            <person name="Wierzbicki I.H."/>
            <person name="Pendleton A.L."/>
            <person name="Watervoot N.F."/>
            <person name="Auber R.P."/>
            <person name="Gonzalez D.J."/>
            <person name="Wisecaver J.H."/>
            <person name="Moore B.S."/>
        </authorList>
    </citation>
    <scope>NUCLEOTIDE SEQUENCE [LARGE SCALE GENOMIC DNA]</scope>
    <source>
        <strain evidence="2 3">12B1</strain>
    </source>
</reference>
<protein>
    <submittedName>
        <fullName evidence="2">Uncharacterized protein</fullName>
    </submittedName>
</protein>
<dbReference type="InterPro" id="IPR032675">
    <property type="entry name" value="LRR_dom_sf"/>
</dbReference>
<comment type="caution">
    <text evidence="2">The sequence shown here is derived from an EMBL/GenBank/DDBJ whole genome shotgun (WGS) entry which is preliminary data.</text>
</comment>
<feature type="compositionally biased region" description="Basic and acidic residues" evidence="1">
    <location>
        <begin position="239"/>
        <end position="335"/>
    </location>
</feature>
<feature type="region of interest" description="Disordered" evidence="1">
    <location>
        <begin position="198"/>
        <end position="342"/>
    </location>
</feature>
<name>A0AB34JRH9_PRYPA</name>
<proteinExistence type="predicted"/>
<organism evidence="2 3">
    <name type="scientific">Prymnesium parvum</name>
    <name type="common">Toxic golden alga</name>
    <dbReference type="NCBI Taxonomy" id="97485"/>
    <lineage>
        <taxon>Eukaryota</taxon>
        <taxon>Haptista</taxon>
        <taxon>Haptophyta</taxon>
        <taxon>Prymnesiophyceae</taxon>
        <taxon>Prymnesiales</taxon>
        <taxon>Prymnesiaceae</taxon>
        <taxon>Prymnesium</taxon>
    </lineage>
</organism>
<dbReference type="SUPFAM" id="SSF52047">
    <property type="entry name" value="RNI-like"/>
    <property type="match status" value="1"/>
</dbReference>
<accession>A0AB34JRH9</accession>
<dbReference type="EMBL" id="JBGBPQ010000006">
    <property type="protein sequence ID" value="KAL1523209.1"/>
    <property type="molecule type" value="Genomic_DNA"/>
</dbReference>
<gene>
    <name evidence="2" type="ORF">AB1Y20_018161</name>
</gene>
<evidence type="ECO:0000313" key="2">
    <source>
        <dbReference type="EMBL" id="KAL1523209.1"/>
    </source>
</evidence>
<dbReference type="AlphaFoldDB" id="A0AB34JRH9"/>
<dbReference type="Gene3D" id="3.80.10.10">
    <property type="entry name" value="Ribonuclease Inhibitor"/>
    <property type="match status" value="1"/>
</dbReference>
<evidence type="ECO:0000256" key="1">
    <source>
        <dbReference type="SAM" id="MobiDB-lite"/>
    </source>
</evidence>
<sequence>MAQKAQNLWDEIHEKNRLDLSDQRLSDEEIGQLLKGIHMISRTSGHQTERMKPLPLTELDFSGNNLTRAGIGEVVQFARTQGCDATLVDLSDNQLCDTAAVDELTRLVKNYSAFAANNFISELLLNGNNIGKTGATKLIQYAHWERDRFKTAENPPPRLKLNLSDNCIDRPSELADELKSKRIKLTCVADDDDKESTVYLPDFMDQRDPPREKPISTSRYNGNRGPVGRPSRPPPPRQIRRDRSHSFERRDRGRDRGGYRGRERSRSRDRDRDRGRREREPSRERYRGRERSRSRDRRDDRAESGRREERPARRARSESRSEEEKKSRTDRYKDESESERDD</sequence>
<evidence type="ECO:0000313" key="3">
    <source>
        <dbReference type="Proteomes" id="UP001515480"/>
    </source>
</evidence>
<feature type="compositionally biased region" description="Basic and acidic residues" evidence="1">
    <location>
        <begin position="204"/>
        <end position="214"/>
    </location>
</feature>
<keyword evidence="3" id="KW-1185">Reference proteome</keyword>